<dbReference type="RefSeq" id="WP_344618167.1">
    <property type="nucleotide sequence ID" value="NZ_BAAARV010000083.1"/>
</dbReference>
<accession>A0ABP5UIM5</accession>
<dbReference type="InterPro" id="IPR006311">
    <property type="entry name" value="TAT_signal"/>
</dbReference>
<keyword evidence="2" id="KW-1185">Reference proteome</keyword>
<protein>
    <recommendedName>
        <fullName evidence="3">Sugar phosphate isomerase/epimerase</fullName>
    </recommendedName>
</protein>
<dbReference type="PANTHER" id="PTHR12110:SF41">
    <property type="entry name" value="INOSOSE DEHYDRATASE"/>
    <property type="match status" value="1"/>
</dbReference>
<sequence length="435" mass="46735">MSLGNVSRRRFLAGAGLTAAAALSPIGPASVFSPSLASAANGRLIPDGKLGTITYTQRDVPTRLGIAASRALGVSPTMGYLGGPNFPNDLSDLGPLVPLPGGWVELFEFLAKCGFKQIEFAGYGQHASNPGGNAPNPAPGGVTTAESRAAYLAYGRTLRGFLDAYGLQAIGNHGYVPNTWNGPGSAGGKMTTEDYNRLQTELEFAAILGMPFMGTGNDPTSANNRNIEPWTLAGEKWQALNEIAVGQWGIHMYTHNHSPAYNFLQDGPMVTVTQDRITGAPIAPTQVRGESGKRLMQHYLDVTNPSLVVIEMDVYWAHVAQHQHRWRYDWNGNRVEDIFDPTAQVAKQTQRYALFHAKDGDATGQPDGVGDGYSWIPFGDARSDINYKGFYRGIGAKGYHNSNYEQDNAPGGNADPGQSLRFSKISAAGMKNLRG</sequence>
<evidence type="ECO:0008006" key="3">
    <source>
        <dbReference type="Google" id="ProtNLM"/>
    </source>
</evidence>
<evidence type="ECO:0000313" key="1">
    <source>
        <dbReference type="EMBL" id="GAA2377828.1"/>
    </source>
</evidence>
<evidence type="ECO:0000313" key="2">
    <source>
        <dbReference type="Proteomes" id="UP001501444"/>
    </source>
</evidence>
<dbReference type="PROSITE" id="PS51318">
    <property type="entry name" value="TAT"/>
    <property type="match status" value="1"/>
</dbReference>
<comment type="caution">
    <text evidence="1">The sequence shown here is derived from an EMBL/GenBank/DDBJ whole genome shotgun (WGS) entry which is preliminary data.</text>
</comment>
<dbReference type="Gene3D" id="3.20.20.150">
    <property type="entry name" value="Divalent-metal-dependent TIM barrel enzymes"/>
    <property type="match status" value="1"/>
</dbReference>
<organism evidence="1 2">
    <name type="scientific">Dactylosporangium salmoneum</name>
    <dbReference type="NCBI Taxonomy" id="53361"/>
    <lineage>
        <taxon>Bacteria</taxon>
        <taxon>Bacillati</taxon>
        <taxon>Actinomycetota</taxon>
        <taxon>Actinomycetes</taxon>
        <taxon>Micromonosporales</taxon>
        <taxon>Micromonosporaceae</taxon>
        <taxon>Dactylosporangium</taxon>
    </lineage>
</organism>
<dbReference type="PANTHER" id="PTHR12110">
    <property type="entry name" value="HYDROXYPYRUVATE ISOMERASE"/>
    <property type="match status" value="1"/>
</dbReference>
<gene>
    <name evidence="1" type="ORF">GCM10010170_083350</name>
</gene>
<dbReference type="InterPro" id="IPR050312">
    <property type="entry name" value="IolE/XylAMocC-like"/>
</dbReference>
<proteinExistence type="predicted"/>
<reference evidence="2" key="1">
    <citation type="journal article" date="2019" name="Int. J. Syst. Evol. Microbiol.">
        <title>The Global Catalogue of Microorganisms (GCM) 10K type strain sequencing project: providing services to taxonomists for standard genome sequencing and annotation.</title>
        <authorList>
            <consortium name="The Broad Institute Genomics Platform"/>
            <consortium name="The Broad Institute Genome Sequencing Center for Infectious Disease"/>
            <person name="Wu L."/>
            <person name="Ma J."/>
        </authorList>
    </citation>
    <scope>NUCLEOTIDE SEQUENCE [LARGE SCALE GENOMIC DNA]</scope>
    <source>
        <strain evidence="2">JCM 3272</strain>
    </source>
</reference>
<dbReference type="EMBL" id="BAAARV010000083">
    <property type="protein sequence ID" value="GAA2377828.1"/>
    <property type="molecule type" value="Genomic_DNA"/>
</dbReference>
<name>A0ABP5UIM5_9ACTN</name>
<dbReference type="Proteomes" id="UP001501444">
    <property type="component" value="Unassembled WGS sequence"/>
</dbReference>
<dbReference type="InterPro" id="IPR036237">
    <property type="entry name" value="Xyl_isomerase-like_sf"/>
</dbReference>
<dbReference type="SUPFAM" id="SSF51658">
    <property type="entry name" value="Xylose isomerase-like"/>
    <property type="match status" value="1"/>
</dbReference>